<evidence type="ECO:0000256" key="1">
    <source>
        <dbReference type="SAM" id="MobiDB-lite"/>
    </source>
</evidence>
<feature type="compositionally biased region" description="Basic residues" evidence="1">
    <location>
        <begin position="236"/>
        <end position="246"/>
    </location>
</feature>
<reference evidence="3" key="1">
    <citation type="submission" date="2017-03" db="EMBL/GenBank/DDBJ databases">
        <title>Phytopthora megakarya and P. palmivora, two closely related causual agents of cacao black pod achieved similar genome size and gene model numbers by different mechanisms.</title>
        <authorList>
            <person name="Ali S."/>
            <person name="Shao J."/>
            <person name="Larry D.J."/>
            <person name="Kronmiller B."/>
            <person name="Shen D."/>
            <person name="Strem M.D."/>
            <person name="Melnick R.L."/>
            <person name="Guiltinan M.J."/>
            <person name="Tyler B.M."/>
            <person name="Meinhardt L.W."/>
            <person name="Bailey B.A."/>
        </authorList>
    </citation>
    <scope>NUCLEOTIDE SEQUENCE [LARGE SCALE GENOMIC DNA]</scope>
    <source>
        <strain evidence="3">zdho120</strain>
    </source>
</reference>
<keyword evidence="3" id="KW-1185">Reference proteome</keyword>
<evidence type="ECO:0000313" key="2">
    <source>
        <dbReference type="EMBL" id="OWZ11361.1"/>
    </source>
</evidence>
<dbReference type="AlphaFoldDB" id="A0A225W0S5"/>
<gene>
    <name evidence="2" type="ORF">PHMEG_00015628</name>
</gene>
<feature type="region of interest" description="Disordered" evidence="1">
    <location>
        <begin position="232"/>
        <end position="258"/>
    </location>
</feature>
<dbReference type="Proteomes" id="UP000198211">
    <property type="component" value="Unassembled WGS sequence"/>
</dbReference>
<evidence type="ECO:0000313" key="3">
    <source>
        <dbReference type="Proteomes" id="UP000198211"/>
    </source>
</evidence>
<comment type="caution">
    <text evidence="2">The sequence shown here is derived from an EMBL/GenBank/DDBJ whole genome shotgun (WGS) entry which is preliminary data.</text>
</comment>
<name>A0A225W0S5_9STRA</name>
<dbReference type="EMBL" id="NBNE01002145">
    <property type="protein sequence ID" value="OWZ11361.1"/>
    <property type="molecule type" value="Genomic_DNA"/>
</dbReference>
<organism evidence="2 3">
    <name type="scientific">Phytophthora megakarya</name>
    <dbReference type="NCBI Taxonomy" id="4795"/>
    <lineage>
        <taxon>Eukaryota</taxon>
        <taxon>Sar</taxon>
        <taxon>Stramenopiles</taxon>
        <taxon>Oomycota</taxon>
        <taxon>Peronosporomycetes</taxon>
        <taxon>Peronosporales</taxon>
        <taxon>Peronosporaceae</taxon>
        <taxon>Phytophthora</taxon>
    </lineage>
</organism>
<sequence length="370" mass="41862">MTSVIDSFILTRLTIAAGKAVATSAIVAAYVAYNAAPETTLVAPKPIEMTFEERRFALEERCEARLAQEAKDAKELEERRLVHPKEAEERRAAHEIGMNGTAKEKLEHERCLKNMDLEWKKEKAQIQIQVKKKDRIFCEKQDNMNRKMYIELARWNRHLDMRIHAMIRDEIDVATEDVPMLINNVVITKPAVDAADVAAIIANVMGKTNAVAELVRWLTGYTKERCWKLHPESQPKRWKGSGKKTGKGAASASKSSEDTGEKNLWSMLNSIQSDLSKLKGDKVTAVKIPDKNVNCVRDNEIYITKTFFDEGADFCGISSDIVEKMNWKKYVNDLGVMDVKYANGKTESVKNQTIRIIVFVDSVPGYTTDF</sequence>
<accession>A0A225W0S5</accession>
<proteinExistence type="predicted"/>
<protein>
    <submittedName>
        <fullName evidence="2">Uncharacterized protein</fullName>
    </submittedName>
</protein>